<dbReference type="Proteomes" id="UP000377798">
    <property type="component" value="Unassembled WGS sequence"/>
</dbReference>
<dbReference type="Pfam" id="PF00291">
    <property type="entry name" value="PALP"/>
    <property type="match status" value="1"/>
</dbReference>
<keyword evidence="5" id="KW-1185">Reference proteome</keyword>
<proteinExistence type="predicted"/>
<evidence type="ECO:0000256" key="1">
    <source>
        <dbReference type="ARBA" id="ARBA00001933"/>
    </source>
</evidence>
<dbReference type="Gene3D" id="3.40.50.1100">
    <property type="match status" value="2"/>
</dbReference>
<dbReference type="InterPro" id="IPR001926">
    <property type="entry name" value="TrpB-like_PALP"/>
</dbReference>
<comment type="cofactor">
    <cofactor evidence="1">
        <name>pyridoxal 5'-phosphate</name>
        <dbReference type="ChEBI" id="CHEBI:597326"/>
    </cofactor>
</comment>
<dbReference type="EC" id="2.5.1.47" evidence="4"/>
<accession>A0A8H2R0U2</accession>
<dbReference type="CDD" id="cd01561">
    <property type="entry name" value="CBS_like"/>
    <property type="match status" value="1"/>
</dbReference>
<dbReference type="EMBL" id="CAACYI010000001">
    <property type="protein sequence ID" value="VFB16003.1"/>
    <property type="molecule type" value="Genomic_DNA"/>
</dbReference>
<comment type="caution">
    <text evidence="4">The sequence shown here is derived from an EMBL/GenBank/DDBJ whole genome shotgun (WGS) entry which is preliminary data.</text>
</comment>
<dbReference type="PANTHER" id="PTHR10314">
    <property type="entry name" value="CYSTATHIONINE BETA-SYNTHASE"/>
    <property type="match status" value="1"/>
</dbReference>
<keyword evidence="4" id="KW-0808">Transferase</keyword>
<dbReference type="InterPro" id="IPR036052">
    <property type="entry name" value="TrpB-like_PALP_sf"/>
</dbReference>
<dbReference type="InterPro" id="IPR050214">
    <property type="entry name" value="Cys_Synth/Cystath_Beta-Synth"/>
</dbReference>
<evidence type="ECO:0000259" key="3">
    <source>
        <dbReference type="Pfam" id="PF00291"/>
    </source>
</evidence>
<dbReference type="RefSeq" id="WP_131748468.1">
    <property type="nucleotide sequence ID" value="NZ_CAACYI010000001.1"/>
</dbReference>
<dbReference type="GO" id="GO:0004124">
    <property type="term" value="F:cysteine synthase activity"/>
    <property type="evidence" value="ECO:0007669"/>
    <property type="project" value="UniProtKB-EC"/>
</dbReference>
<keyword evidence="2" id="KW-0663">Pyridoxal phosphate</keyword>
<evidence type="ECO:0000313" key="5">
    <source>
        <dbReference type="Proteomes" id="UP000377798"/>
    </source>
</evidence>
<name>A0A8H2R0U2_9FIRM</name>
<evidence type="ECO:0000256" key="2">
    <source>
        <dbReference type="ARBA" id="ARBA00022898"/>
    </source>
</evidence>
<protein>
    <submittedName>
        <fullName evidence="4">Cysteine synthase</fullName>
        <ecNumber evidence="4">2.5.1.47</ecNumber>
    </submittedName>
</protein>
<reference evidence="4 5" key="1">
    <citation type="submission" date="2019-02" db="EMBL/GenBank/DDBJ databases">
        <authorList>
            <consortium name="Pathogen Informatics"/>
        </authorList>
    </citation>
    <scope>NUCLEOTIDE SEQUENCE [LARGE SCALE GENOMIC DNA]</scope>
    <source>
        <strain evidence="4 5">3012STDY7089603</strain>
    </source>
</reference>
<evidence type="ECO:0000313" key="4">
    <source>
        <dbReference type="EMBL" id="VFB16003.1"/>
    </source>
</evidence>
<organism evidence="4 5">
    <name type="scientific">Urinicoccus massiliensis</name>
    <dbReference type="NCBI Taxonomy" id="1723382"/>
    <lineage>
        <taxon>Bacteria</taxon>
        <taxon>Bacillati</taxon>
        <taxon>Bacillota</taxon>
        <taxon>Tissierellia</taxon>
        <taxon>Tissierellales</taxon>
        <taxon>Peptoniphilaceae</taxon>
        <taxon>Urinicoccus</taxon>
    </lineage>
</organism>
<sequence length="330" mass="35775">MKNLEKIDGLIGKTPLAKIDYSYQGREGTLYAKLEYYNLSGSVKDRMAWYILKKSYEQGLIKEGDTIVEATSGNTGIAFCALGAYTGNPVIIFMPDWMSQERKKLISSFGAKIINVSKEEGGFLGSIDLADNYQKDHDHVFLPHQFSNPLNTQGQYESLGKELVADLERNGLVCDGFVAGVGTGGVITGVAKAIKEVNKGAKAFPLEPKESPTLSTGYKVGSHKIAGISDEFIPDLVKGKDLDDIVSVYSDDAILMAQKLARRGLGVGISSGANFLGAILAAEILGQDKVVATIFSDDNKKYLSTDLMKDIPVEEDFISKDIEILDIQAI</sequence>
<gene>
    <name evidence="4" type="primary">cysK</name>
    <name evidence="4" type="ORF">NCTC13150_00513</name>
</gene>
<dbReference type="AlphaFoldDB" id="A0A8H2R0U2"/>
<feature type="domain" description="Tryptophan synthase beta chain-like PALP" evidence="3">
    <location>
        <begin position="8"/>
        <end position="297"/>
    </location>
</feature>
<dbReference type="SUPFAM" id="SSF53686">
    <property type="entry name" value="Tryptophan synthase beta subunit-like PLP-dependent enzymes"/>
    <property type="match status" value="1"/>
</dbReference>